<dbReference type="GeneID" id="66101486"/>
<evidence type="ECO:0000313" key="2">
    <source>
        <dbReference type="Proteomes" id="UP000812287"/>
    </source>
</evidence>
<sequence length="264" mass="29179">MSVTKIVRAVHSFVSEGQSTTKKLPKDAGISDIPTFVPIVFAQYPTNGEDFNQEITRAERRATTGPAGARQPSQVLFTTSGIGTGIQGLFRASERPEHNQASSHPILNVFITQVSPSPTPGSHHPSPDSVSCVLTVLKESVSVTLPVRLCRLRTDLIPFLWVRLTINPPMGIIKTGWCLCLVNDPSSRRLHRSARYYRSIRASPDMRREDLEARLELPFAWFLFLSHPHKQIFTPLPHEPTAPVACRSTTGTLSLAYPLPSPNP</sequence>
<protein>
    <submittedName>
        <fullName evidence="1">Uncharacterized protein</fullName>
    </submittedName>
</protein>
<keyword evidence="2" id="KW-1185">Reference proteome</keyword>
<dbReference type="EMBL" id="MU250534">
    <property type="protein sequence ID" value="KAG7446665.1"/>
    <property type="molecule type" value="Genomic_DNA"/>
</dbReference>
<dbReference type="AlphaFoldDB" id="A0A9P7VTY1"/>
<evidence type="ECO:0000313" key="1">
    <source>
        <dbReference type="EMBL" id="KAG7446665.1"/>
    </source>
</evidence>
<comment type="caution">
    <text evidence="1">The sequence shown here is derived from an EMBL/GenBank/DDBJ whole genome shotgun (WGS) entry which is preliminary data.</text>
</comment>
<accession>A0A9P7VTY1</accession>
<dbReference type="RefSeq" id="XP_043040165.1">
    <property type="nucleotide sequence ID" value="XM_043179192.1"/>
</dbReference>
<gene>
    <name evidence="1" type="ORF">BT62DRAFT_1076204</name>
</gene>
<organism evidence="1 2">
    <name type="scientific">Guyanagaster necrorhizus</name>
    <dbReference type="NCBI Taxonomy" id="856835"/>
    <lineage>
        <taxon>Eukaryota</taxon>
        <taxon>Fungi</taxon>
        <taxon>Dikarya</taxon>
        <taxon>Basidiomycota</taxon>
        <taxon>Agaricomycotina</taxon>
        <taxon>Agaricomycetes</taxon>
        <taxon>Agaricomycetidae</taxon>
        <taxon>Agaricales</taxon>
        <taxon>Marasmiineae</taxon>
        <taxon>Physalacriaceae</taxon>
        <taxon>Guyanagaster</taxon>
    </lineage>
</organism>
<dbReference type="Proteomes" id="UP000812287">
    <property type="component" value="Unassembled WGS sequence"/>
</dbReference>
<proteinExistence type="predicted"/>
<name>A0A9P7VTY1_9AGAR</name>
<reference evidence="1" key="1">
    <citation type="submission" date="2020-11" db="EMBL/GenBank/DDBJ databases">
        <title>Adaptations for nitrogen fixation in a non-lichenized fungal sporocarp promotes dispersal by wood-feeding termites.</title>
        <authorList>
            <consortium name="DOE Joint Genome Institute"/>
            <person name="Koch R.A."/>
            <person name="Yoon G."/>
            <person name="Arayal U."/>
            <person name="Lail K."/>
            <person name="Amirebrahimi M."/>
            <person name="Labutti K."/>
            <person name="Lipzen A."/>
            <person name="Riley R."/>
            <person name="Barry K."/>
            <person name="Henrissat B."/>
            <person name="Grigoriev I.V."/>
            <person name="Herr J.R."/>
            <person name="Aime M.C."/>
        </authorList>
    </citation>
    <scope>NUCLEOTIDE SEQUENCE</scope>
    <source>
        <strain evidence="1">MCA 3950</strain>
    </source>
</reference>